<name>A0AC61QLD1_9BACT</name>
<organism evidence="1 2">
    <name type="scientific">Candidatus Syntrophosphaera thermopropionivorans</name>
    <dbReference type="NCBI Taxonomy" id="2593015"/>
    <lineage>
        <taxon>Bacteria</taxon>
        <taxon>Pseudomonadati</taxon>
        <taxon>Candidatus Cloacimonadota</taxon>
        <taxon>Candidatus Cloacimonadia</taxon>
        <taxon>Candidatus Cloacimonadales</taxon>
        <taxon>Candidatus Cloacimonadaceae</taxon>
        <taxon>Candidatus Syntrophosphaera</taxon>
    </lineage>
</organism>
<evidence type="ECO:0000313" key="1">
    <source>
        <dbReference type="EMBL" id="TDF74760.1"/>
    </source>
</evidence>
<gene>
    <name evidence="1" type="ORF">E0946_00010</name>
</gene>
<accession>A0AC61QLD1</accession>
<protein>
    <submittedName>
        <fullName evidence="1">Uncharacterized protein</fullName>
    </submittedName>
</protein>
<keyword evidence="2" id="KW-1185">Reference proteome</keyword>
<dbReference type="Proteomes" id="UP000294588">
    <property type="component" value="Unassembled WGS sequence"/>
</dbReference>
<proteinExistence type="predicted"/>
<comment type="caution">
    <text evidence="1">The sequence shown here is derived from an EMBL/GenBank/DDBJ whole genome shotgun (WGS) entry which is preliminary data.</text>
</comment>
<sequence>MKTNNPSWTPTLTLAKLFEEQKQFYEALAIYELIYQTDKSPAIQEHIEEMHSRIVNNPNNRYDPRIEQLFTPEELAYFKILDHQGFENMCQAREKLQEGSLTTEVYIEEDEDYLELEDEDNVKILSQILEEIEQQAQLNLMEPENEITEYTIQDLLMALLSKFNKEQKLTEVSLSDIVSIILEMQGSKLNS</sequence>
<dbReference type="EMBL" id="SMOG01000001">
    <property type="protein sequence ID" value="TDF74760.1"/>
    <property type="molecule type" value="Genomic_DNA"/>
</dbReference>
<evidence type="ECO:0000313" key="2">
    <source>
        <dbReference type="Proteomes" id="UP000294588"/>
    </source>
</evidence>
<reference evidence="1" key="1">
    <citation type="submission" date="2019-03" db="EMBL/GenBank/DDBJ databases">
        <title>Candidatus Syntrophosphaera thermopropionivorans: a novel player in syntrophic propionate oxidation during anaerobic digestion.</title>
        <authorList>
            <person name="Dyksma S."/>
        </authorList>
    </citation>
    <scope>NUCLEOTIDE SEQUENCE</scope>
    <source>
        <strain evidence="1">W5</strain>
    </source>
</reference>